<dbReference type="Pfam" id="PF13506">
    <property type="entry name" value="Glyco_transf_21"/>
    <property type="match status" value="1"/>
</dbReference>
<dbReference type="AlphaFoldDB" id="A0ABD3VZ55"/>
<keyword evidence="6" id="KW-0328">Glycosyltransferase</keyword>
<feature type="transmembrane region" description="Helical" evidence="11">
    <location>
        <begin position="368"/>
        <end position="388"/>
    </location>
</feature>
<organism evidence="12 13">
    <name type="scientific">Sinanodonta woodiana</name>
    <name type="common">Chinese pond mussel</name>
    <name type="synonym">Anodonta woodiana</name>
    <dbReference type="NCBI Taxonomy" id="1069815"/>
    <lineage>
        <taxon>Eukaryota</taxon>
        <taxon>Metazoa</taxon>
        <taxon>Spiralia</taxon>
        <taxon>Lophotrochozoa</taxon>
        <taxon>Mollusca</taxon>
        <taxon>Bivalvia</taxon>
        <taxon>Autobranchia</taxon>
        <taxon>Heteroconchia</taxon>
        <taxon>Palaeoheterodonta</taxon>
        <taxon>Unionida</taxon>
        <taxon>Unionoidea</taxon>
        <taxon>Unionidae</taxon>
        <taxon>Unioninae</taxon>
        <taxon>Sinanodonta</taxon>
    </lineage>
</organism>
<feature type="transmembrane region" description="Helical" evidence="11">
    <location>
        <begin position="22"/>
        <end position="48"/>
    </location>
</feature>
<comment type="similarity">
    <text evidence="4">Belongs to the glycosyltransferase 2 family.</text>
</comment>
<evidence type="ECO:0000256" key="6">
    <source>
        <dbReference type="ARBA" id="ARBA00022676"/>
    </source>
</evidence>
<evidence type="ECO:0000256" key="4">
    <source>
        <dbReference type="ARBA" id="ARBA00006739"/>
    </source>
</evidence>
<dbReference type="Gene3D" id="3.90.550.10">
    <property type="entry name" value="Spore Coat Polysaccharide Biosynthesis Protein SpsA, Chain A"/>
    <property type="match status" value="1"/>
</dbReference>
<evidence type="ECO:0000313" key="13">
    <source>
        <dbReference type="Proteomes" id="UP001634394"/>
    </source>
</evidence>
<keyword evidence="10 11" id="KW-0472">Membrane</keyword>
<protein>
    <recommendedName>
        <fullName evidence="5">ceramide glucosyltransferase</fullName>
        <ecNumber evidence="5">2.4.1.80</ecNumber>
    </recommendedName>
</protein>
<evidence type="ECO:0000256" key="9">
    <source>
        <dbReference type="ARBA" id="ARBA00022989"/>
    </source>
</evidence>
<keyword evidence="7" id="KW-0808">Transferase</keyword>
<dbReference type="InterPro" id="IPR029044">
    <property type="entry name" value="Nucleotide-diphossugar_trans"/>
</dbReference>
<comment type="pathway">
    <text evidence="3">Sphingolipid metabolism.</text>
</comment>
<dbReference type="PANTHER" id="PTHR12726">
    <property type="entry name" value="CERAMIDE GLUCOSYLTRANSFERASE"/>
    <property type="match status" value="1"/>
</dbReference>
<dbReference type="InterPro" id="IPR025993">
    <property type="entry name" value="Ceramide_glucosylTrfase"/>
</dbReference>
<evidence type="ECO:0000256" key="2">
    <source>
        <dbReference type="ARBA" id="ARBA00004760"/>
    </source>
</evidence>
<accession>A0ABD3VZ55</accession>
<dbReference type="GO" id="GO:0008120">
    <property type="term" value="F:ceramide glucosyltransferase activity"/>
    <property type="evidence" value="ECO:0007669"/>
    <property type="project" value="UniProtKB-EC"/>
</dbReference>
<comment type="pathway">
    <text evidence="2">Lipid metabolism; sphingolipid metabolism.</text>
</comment>
<dbReference type="PANTHER" id="PTHR12726:SF0">
    <property type="entry name" value="CERAMIDE GLUCOSYLTRANSFERASE"/>
    <property type="match status" value="1"/>
</dbReference>
<keyword evidence="8 11" id="KW-0812">Transmembrane</keyword>
<evidence type="ECO:0000256" key="10">
    <source>
        <dbReference type="ARBA" id="ARBA00023136"/>
    </source>
</evidence>
<feature type="transmembrane region" description="Helical" evidence="11">
    <location>
        <begin position="301"/>
        <end position="321"/>
    </location>
</feature>
<proteinExistence type="inferred from homology"/>
<dbReference type="EMBL" id="JBJQND010000009">
    <property type="protein sequence ID" value="KAL3866897.1"/>
    <property type="molecule type" value="Genomic_DNA"/>
</dbReference>
<evidence type="ECO:0000256" key="3">
    <source>
        <dbReference type="ARBA" id="ARBA00004991"/>
    </source>
</evidence>
<dbReference type="GO" id="GO:0016020">
    <property type="term" value="C:membrane"/>
    <property type="evidence" value="ECO:0007669"/>
    <property type="project" value="UniProtKB-SubCell"/>
</dbReference>
<sequence>MENCMSDIQKMLGIIDEQTQSYIIFFLAIIGILVYGVSVFFMIVSFFWSHFYLHRKPDISLLSGSNRPGVSIIKPLMGVDPLLEINLESHFLMDYPKFELLFCVQDEQDEAIALVNNLCEKYPKVDVRLFIGGKDGIINPIVHNMAPAYDNAKYDLVWISNSRIKSNTDIILDMICKLQKPNVAVCHQMPFYLDQKGFAATVEKIYFGGAFARYYLGFNAVNVCCCTGMSYMFKKPLLDELNGLNWYGRYLAEDYFLTKALHDKGYHLVVSAFPAQQNVVVSSVCGYKDRMVRWLRLRLNMMPLVSGVLEPLSECIALGLYGAWCAHYFLNVNFYIFFGAHIATWIVYDYFQLRAVNNGPVMFSKIEFLLAWIVRELLAIWIFIEAILRPRTVKWGRHTYRVTLGGHTEVLKSKSKLNL</sequence>
<comment type="caution">
    <text evidence="12">The sequence shown here is derived from an EMBL/GenBank/DDBJ whole genome shotgun (WGS) entry which is preliminary data.</text>
</comment>
<evidence type="ECO:0000256" key="11">
    <source>
        <dbReference type="SAM" id="Phobius"/>
    </source>
</evidence>
<dbReference type="EC" id="2.4.1.80" evidence="5"/>
<name>A0ABD3VZ55_SINWO</name>
<gene>
    <name evidence="12" type="ORF">ACJMK2_044147</name>
</gene>
<dbReference type="CDD" id="cd02520">
    <property type="entry name" value="Glucosylceramide_synthase"/>
    <property type="match status" value="1"/>
</dbReference>
<evidence type="ECO:0000256" key="1">
    <source>
        <dbReference type="ARBA" id="ARBA00004141"/>
    </source>
</evidence>
<dbReference type="SUPFAM" id="SSF53448">
    <property type="entry name" value="Nucleotide-diphospho-sugar transferases"/>
    <property type="match status" value="1"/>
</dbReference>
<dbReference type="Proteomes" id="UP001634394">
    <property type="component" value="Unassembled WGS sequence"/>
</dbReference>
<evidence type="ECO:0000256" key="5">
    <source>
        <dbReference type="ARBA" id="ARBA00012699"/>
    </source>
</evidence>
<evidence type="ECO:0000256" key="7">
    <source>
        <dbReference type="ARBA" id="ARBA00022679"/>
    </source>
</evidence>
<evidence type="ECO:0000256" key="8">
    <source>
        <dbReference type="ARBA" id="ARBA00022692"/>
    </source>
</evidence>
<reference evidence="12 13" key="1">
    <citation type="submission" date="2024-11" db="EMBL/GenBank/DDBJ databases">
        <title>Chromosome-level genome assembly of the freshwater bivalve Anodonta woodiana.</title>
        <authorList>
            <person name="Chen X."/>
        </authorList>
    </citation>
    <scope>NUCLEOTIDE SEQUENCE [LARGE SCALE GENOMIC DNA]</scope>
    <source>
        <strain evidence="12">MN2024</strain>
        <tissue evidence="12">Gills</tissue>
    </source>
</reference>
<feature type="transmembrane region" description="Helical" evidence="11">
    <location>
        <begin position="328"/>
        <end position="348"/>
    </location>
</feature>
<evidence type="ECO:0000313" key="12">
    <source>
        <dbReference type="EMBL" id="KAL3866897.1"/>
    </source>
</evidence>
<keyword evidence="13" id="KW-1185">Reference proteome</keyword>
<keyword evidence="9 11" id="KW-1133">Transmembrane helix</keyword>
<comment type="subcellular location">
    <subcellularLocation>
        <location evidence="1">Membrane</location>
        <topology evidence="1">Multi-pass membrane protein</topology>
    </subcellularLocation>
</comment>